<keyword evidence="2" id="KW-0663">Pyridoxal phosphate</keyword>
<sequence length="315" mass="34668">MKTLDIISQPESPLTKKSTKLDSFVGNTPLYPIQNLDIKEDVKVFAKLEWQQFGGSVKTRAAYRIIQDAIERGELTEGKHLLDASSGNTGIAYAHIGAALGIPVTLCLPENASEERKQILRSLDVNLKLTSRAGGTDEAQEVAKEIYEQNPSQYYYADQYSNPSNWKAHYDTTGPEILDQTNYDVTHFIAGLGTTGTFTGTGRFLKTYKQEIELIALQPDIAMHGLEGWKHLETAHTPAIFDDSVADVMQTVSTEEAHETMKLAAQKEGLLISPSSAANLAGALRLARQLEEGTIVTLFPDDSSKYGEVTNQLFK</sequence>
<feature type="domain" description="Tryptophan synthase beta chain-like PALP" evidence="3">
    <location>
        <begin position="23"/>
        <end position="301"/>
    </location>
</feature>
<dbReference type="InterPro" id="IPR001216">
    <property type="entry name" value="P-phosphate_BS"/>
</dbReference>
<dbReference type="InterPro" id="IPR036052">
    <property type="entry name" value="TrpB-like_PALP_sf"/>
</dbReference>
<dbReference type="InterPro" id="IPR050214">
    <property type="entry name" value="Cys_Synth/Cystath_Beta-Synth"/>
</dbReference>
<comment type="caution">
    <text evidence="4">The sequence shown here is derived from an EMBL/GenBank/DDBJ whole genome shotgun (WGS) entry which is preliminary data.</text>
</comment>
<accession>A0ABT3PQ87</accession>
<proteinExistence type="predicted"/>
<dbReference type="PANTHER" id="PTHR10314">
    <property type="entry name" value="CYSTATHIONINE BETA-SYNTHASE"/>
    <property type="match status" value="1"/>
</dbReference>
<evidence type="ECO:0000256" key="1">
    <source>
        <dbReference type="ARBA" id="ARBA00001933"/>
    </source>
</evidence>
<dbReference type="Gene3D" id="3.40.50.1100">
    <property type="match status" value="2"/>
</dbReference>
<keyword evidence="5" id="KW-1185">Reference proteome</keyword>
<evidence type="ECO:0000256" key="2">
    <source>
        <dbReference type="ARBA" id="ARBA00022898"/>
    </source>
</evidence>
<dbReference type="InterPro" id="IPR001926">
    <property type="entry name" value="TrpB-like_PALP"/>
</dbReference>
<dbReference type="CDD" id="cd01561">
    <property type="entry name" value="CBS_like"/>
    <property type="match status" value="1"/>
</dbReference>
<dbReference type="Pfam" id="PF00291">
    <property type="entry name" value="PALP"/>
    <property type="match status" value="1"/>
</dbReference>
<evidence type="ECO:0000313" key="5">
    <source>
        <dbReference type="Proteomes" id="UP001207918"/>
    </source>
</evidence>
<dbReference type="EMBL" id="JAGGJA010000009">
    <property type="protein sequence ID" value="MCW9708011.1"/>
    <property type="molecule type" value="Genomic_DNA"/>
</dbReference>
<protein>
    <submittedName>
        <fullName evidence="4">Cysteine synthase family protein</fullName>
    </submittedName>
</protein>
<dbReference type="PROSITE" id="PS00901">
    <property type="entry name" value="CYS_SYNTHASE"/>
    <property type="match status" value="1"/>
</dbReference>
<evidence type="ECO:0000259" key="3">
    <source>
        <dbReference type="Pfam" id="PF00291"/>
    </source>
</evidence>
<organism evidence="4 5">
    <name type="scientific">Fodinibius salsisoli</name>
    <dbReference type="NCBI Taxonomy" id="2820877"/>
    <lineage>
        <taxon>Bacteria</taxon>
        <taxon>Pseudomonadati</taxon>
        <taxon>Balneolota</taxon>
        <taxon>Balneolia</taxon>
        <taxon>Balneolales</taxon>
        <taxon>Balneolaceae</taxon>
        <taxon>Fodinibius</taxon>
    </lineage>
</organism>
<evidence type="ECO:0000313" key="4">
    <source>
        <dbReference type="EMBL" id="MCW9708011.1"/>
    </source>
</evidence>
<reference evidence="4 5" key="1">
    <citation type="submission" date="2021-03" db="EMBL/GenBank/DDBJ databases">
        <title>Aliifodinibius sp. nov., a new bacterium isolated from saline soil.</title>
        <authorList>
            <person name="Galisteo C."/>
            <person name="De La Haba R."/>
            <person name="Sanchez-Porro C."/>
            <person name="Ventosa A."/>
        </authorList>
    </citation>
    <scope>NUCLEOTIDE SEQUENCE [LARGE SCALE GENOMIC DNA]</scope>
    <source>
        <strain evidence="4 5">1BSP15-2V2</strain>
    </source>
</reference>
<dbReference type="RefSeq" id="WP_265766797.1">
    <property type="nucleotide sequence ID" value="NZ_JAGGJA010000009.1"/>
</dbReference>
<dbReference type="Proteomes" id="UP001207918">
    <property type="component" value="Unassembled WGS sequence"/>
</dbReference>
<gene>
    <name evidence="4" type="ORF">J6I44_14185</name>
</gene>
<name>A0ABT3PQ87_9BACT</name>
<dbReference type="SUPFAM" id="SSF53686">
    <property type="entry name" value="Tryptophan synthase beta subunit-like PLP-dependent enzymes"/>
    <property type="match status" value="1"/>
</dbReference>
<comment type="cofactor">
    <cofactor evidence="1">
        <name>pyridoxal 5'-phosphate</name>
        <dbReference type="ChEBI" id="CHEBI:597326"/>
    </cofactor>
</comment>